<organism evidence="1 2">
    <name type="scientific">Poecilia latipinna</name>
    <name type="common">sailfin molly</name>
    <dbReference type="NCBI Taxonomy" id="48699"/>
    <lineage>
        <taxon>Eukaryota</taxon>
        <taxon>Metazoa</taxon>
        <taxon>Chordata</taxon>
        <taxon>Craniata</taxon>
        <taxon>Vertebrata</taxon>
        <taxon>Euteleostomi</taxon>
        <taxon>Actinopterygii</taxon>
        <taxon>Neopterygii</taxon>
        <taxon>Teleostei</taxon>
        <taxon>Neoteleostei</taxon>
        <taxon>Acanthomorphata</taxon>
        <taxon>Ovalentaria</taxon>
        <taxon>Atherinomorphae</taxon>
        <taxon>Cyprinodontiformes</taxon>
        <taxon>Poeciliidae</taxon>
        <taxon>Poeciliinae</taxon>
        <taxon>Poecilia</taxon>
    </lineage>
</organism>
<dbReference type="GeneTree" id="ENSGT01150000287235"/>
<sequence length="76" mass="8557">MLSNHILLSCQFRSFNTQVLSFSRGISNVHLNFESISSSGLASFHSRMDCTMNLCLLFSLGSYSNGCSMTVEQRRR</sequence>
<proteinExistence type="predicted"/>
<evidence type="ECO:0000313" key="1">
    <source>
        <dbReference type="Ensembl" id="ENSPLAP00000006843.1"/>
    </source>
</evidence>
<name>A0A3B3U1M7_9TELE</name>
<reference evidence="1" key="2">
    <citation type="submission" date="2025-09" db="UniProtKB">
        <authorList>
            <consortium name="Ensembl"/>
        </authorList>
    </citation>
    <scope>IDENTIFICATION</scope>
</reference>
<dbReference type="Proteomes" id="UP000261500">
    <property type="component" value="Unplaced"/>
</dbReference>
<dbReference type="Ensembl" id="ENSPLAT00000005583.1">
    <property type="protein sequence ID" value="ENSPLAP00000006843.1"/>
    <property type="gene ID" value="ENSPLAG00000009054.1"/>
</dbReference>
<accession>A0A3B3U1M7</accession>
<reference evidence="1" key="1">
    <citation type="submission" date="2025-08" db="UniProtKB">
        <authorList>
            <consortium name="Ensembl"/>
        </authorList>
    </citation>
    <scope>IDENTIFICATION</scope>
</reference>
<dbReference type="AlphaFoldDB" id="A0A3B3U1M7"/>
<evidence type="ECO:0000313" key="2">
    <source>
        <dbReference type="Proteomes" id="UP000261500"/>
    </source>
</evidence>
<protein>
    <submittedName>
        <fullName evidence="1">Uncharacterized protein</fullName>
    </submittedName>
</protein>
<keyword evidence="2" id="KW-1185">Reference proteome</keyword>